<dbReference type="Proteomes" id="UP000581206">
    <property type="component" value="Unassembled WGS sequence"/>
</dbReference>
<evidence type="ECO:0000256" key="8">
    <source>
        <dbReference type="ARBA" id="ARBA00023136"/>
    </source>
</evidence>
<feature type="domain" description="Cation/H+ exchanger transmembrane" evidence="12">
    <location>
        <begin position="536"/>
        <end position="598"/>
    </location>
</feature>
<evidence type="ECO:0000313" key="14">
    <source>
        <dbReference type="Proteomes" id="UP000581206"/>
    </source>
</evidence>
<feature type="region of interest" description="Disordered" evidence="10">
    <location>
        <begin position="463"/>
        <end position="493"/>
    </location>
</feature>
<feature type="domain" description="Cation/H+ exchanger transmembrane" evidence="12">
    <location>
        <begin position="11"/>
        <end position="330"/>
    </location>
</feature>
<feature type="transmembrane region" description="Helical" evidence="11">
    <location>
        <begin position="180"/>
        <end position="199"/>
    </location>
</feature>
<dbReference type="GO" id="GO:0098719">
    <property type="term" value="P:sodium ion import across plasma membrane"/>
    <property type="evidence" value="ECO:0007669"/>
    <property type="project" value="TreeGrafter"/>
</dbReference>
<evidence type="ECO:0000259" key="12">
    <source>
        <dbReference type="Pfam" id="PF00999"/>
    </source>
</evidence>
<dbReference type="GO" id="GO:0005886">
    <property type="term" value="C:plasma membrane"/>
    <property type="evidence" value="ECO:0007669"/>
    <property type="project" value="UniProtKB-SubCell"/>
</dbReference>
<sequence length="687" mass="71287">MLAIVVIVLTLLVTAGAAVYAPRFGLPAPLILVLVGIAVSFLPVVPAVDIEPEWILAGVLPPLLYSAAVSMPTMSLRRDFGAVSGLSVLLVVGTSLVLGLFFAWAVPGIDLAWGVALGAIISPTDAVATRIVKNAGASPRVVALLEGEGLLNDASALVVLRTAIAATAVAFSFWHALGTFLYSVGVAALIGWAVGRLNVRLRARVTDAPVNTLISFTVPFLASIPAEELGASGLVAAVVAGLITGWRGPRVLAPQHRLSDRQNWATVELMLEGVVFLTMGLQLYGLVEEVHADHEGLGTAIALAAAALLLTVLLRAGFVIPMLAWLRHKAARRAAVAPRLSAIEQTLADPEWAQRFLVRQREAWARGELGRGRPELPGGGGPVPERRALPGRGQGSAGGDAAPVGIEAPIESAGQSSPGAAAGPGEVTGRPAPGEVGSADEITGHPVPGEVGGTGEIIGHPVPGEVGSPDDPGTAAAARSGMAPPAGFGRRPRRTMRLGLKMLARRTRRRGPGARPEDLSRFSTRVRRMLADIDYFRRSPLGKREGVIVVWAGMRGAVTVAAAQTLPADTPGRALLVVVAFIVAAFSLLIQGGTIGWLAGRLAPDAEAIARQQAETVEEHSRLLELLERAAATVDDAVEDAPLARLAAQRAALLDARDDGTFDAEALSGALEAIDAEQISLELRGGA</sequence>
<feature type="transmembrane region" description="Helical" evidence="11">
    <location>
        <begin position="299"/>
        <end position="326"/>
    </location>
</feature>
<dbReference type="InterPro" id="IPR006153">
    <property type="entry name" value="Cation/H_exchanger_TM"/>
</dbReference>
<evidence type="ECO:0000256" key="5">
    <source>
        <dbReference type="ARBA" id="ARBA00022989"/>
    </source>
</evidence>
<evidence type="ECO:0000256" key="9">
    <source>
        <dbReference type="ARBA" id="ARBA00023201"/>
    </source>
</evidence>
<protein>
    <recommendedName>
        <fullName evidence="12">Cation/H+ exchanger transmembrane domain-containing protein</fullName>
    </recommendedName>
</protein>
<keyword evidence="9" id="KW-0739">Sodium transport</keyword>
<dbReference type="Gene3D" id="6.10.140.1330">
    <property type="match status" value="1"/>
</dbReference>
<evidence type="ECO:0000313" key="13">
    <source>
        <dbReference type="EMBL" id="NKY22006.1"/>
    </source>
</evidence>
<feature type="transmembrane region" description="Helical" evidence="11">
    <location>
        <begin position="574"/>
        <end position="599"/>
    </location>
</feature>
<dbReference type="AlphaFoldDB" id="A0A7X6KTH5"/>
<dbReference type="GO" id="GO:0015385">
    <property type="term" value="F:sodium:proton antiporter activity"/>
    <property type="evidence" value="ECO:0007669"/>
    <property type="project" value="InterPro"/>
</dbReference>
<accession>A0A7X6KTH5</accession>
<evidence type="ECO:0000256" key="3">
    <source>
        <dbReference type="ARBA" id="ARBA00022475"/>
    </source>
</evidence>
<comment type="subcellular location">
    <subcellularLocation>
        <location evidence="1">Cell membrane</location>
        <topology evidence="1">Multi-pass membrane protein</topology>
    </subcellularLocation>
</comment>
<keyword evidence="4 11" id="KW-0812">Transmembrane</keyword>
<feature type="compositionally biased region" description="Low complexity" evidence="10">
    <location>
        <begin position="412"/>
        <end position="425"/>
    </location>
</feature>
<evidence type="ECO:0000256" key="10">
    <source>
        <dbReference type="SAM" id="MobiDB-lite"/>
    </source>
</evidence>
<evidence type="ECO:0000256" key="11">
    <source>
        <dbReference type="SAM" id="Phobius"/>
    </source>
</evidence>
<dbReference type="GO" id="GO:0051453">
    <property type="term" value="P:regulation of intracellular pH"/>
    <property type="evidence" value="ECO:0007669"/>
    <property type="project" value="TreeGrafter"/>
</dbReference>
<dbReference type="PANTHER" id="PTHR10110">
    <property type="entry name" value="SODIUM/HYDROGEN EXCHANGER"/>
    <property type="match status" value="1"/>
</dbReference>
<keyword evidence="2" id="KW-0813">Transport</keyword>
<keyword evidence="6" id="KW-0915">Sodium</keyword>
<feature type="compositionally biased region" description="Low complexity" evidence="10">
    <location>
        <begin position="472"/>
        <end position="489"/>
    </location>
</feature>
<reference evidence="13 14" key="1">
    <citation type="submission" date="2020-04" db="EMBL/GenBank/DDBJ databases">
        <title>MicrobeNet Type strains.</title>
        <authorList>
            <person name="Nicholson A.C."/>
        </authorList>
    </citation>
    <scope>NUCLEOTIDE SEQUENCE [LARGE SCALE GENOMIC DNA]</scope>
    <source>
        <strain evidence="13 14">ATCC BAA-788</strain>
    </source>
</reference>
<evidence type="ECO:0000256" key="7">
    <source>
        <dbReference type="ARBA" id="ARBA00023065"/>
    </source>
</evidence>
<feature type="region of interest" description="Disordered" evidence="10">
    <location>
        <begin position="369"/>
        <end position="451"/>
    </location>
</feature>
<dbReference type="GO" id="GO:0015386">
    <property type="term" value="F:potassium:proton antiporter activity"/>
    <property type="evidence" value="ECO:0007669"/>
    <property type="project" value="TreeGrafter"/>
</dbReference>
<keyword evidence="7" id="KW-0406">Ion transport</keyword>
<dbReference type="PANTHER" id="PTHR10110:SF86">
    <property type="entry name" value="SODIUM_HYDROGEN EXCHANGER 7"/>
    <property type="match status" value="1"/>
</dbReference>
<dbReference type="InterPro" id="IPR018422">
    <property type="entry name" value="Cation/H_exchanger_CPA1"/>
</dbReference>
<feature type="transmembrane region" description="Helical" evidence="11">
    <location>
        <begin position="547"/>
        <end position="568"/>
    </location>
</feature>
<proteinExistence type="predicted"/>
<keyword evidence="8 11" id="KW-0472">Membrane</keyword>
<dbReference type="Pfam" id="PF00999">
    <property type="entry name" value="Na_H_Exchanger"/>
    <property type="match status" value="2"/>
</dbReference>
<evidence type="ECO:0000256" key="4">
    <source>
        <dbReference type="ARBA" id="ARBA00022692"/>
    </source>
</evidence>
<evidence type="ECO:0000256" key="2">
    <source>
        <dbReference type="ARBA" id="ARBA00022448"/>
    </source>
</evidence>
<keyword evidence="5 11" id="KW-1133">Transmembrane helix</keyword>
<feature type="transmembrane region" description="Helical" evidence="11">
    <location>
        <begin position="80"/>
        <end position="105"/>
    </location>
</feature>
<organism evidence="13 14">
    <name type="scientific">Cellulomonas denverensis</name>
    <dbReference type="NCBI Taxonomy" id="264297"/>
    <lineage>
        <taxon>Bacteria</taxon>
        <taxon>Bacillati</taxon>
        <taxon>Actinomycetota</taxon>
        <taxon>Actinomycetes</taxon>
        <taxon>Micrococcales</taxon>
        <taxon>Cellulomonadaceae</taxon>
        <taxon>Cellulomonas</taxon>
    </lineage>
</organism>
<dbReference type="RefSeq" id="WP_168629123.1">
    <property type="nucleotide sequence ID" value="NZ_BONL01000002.1"/>
</dbReference>
<feature type="transmembrane region" description="Helical" evidence="11">
    <location>
        <begin position="269"/>
        <end position="287"/>
    </location>
</feature>
<comment type="caution">
    <text evidence="13">The sequence shown here is derived from an EMBL/GenBank/DDBJ whole genome shotgun (WGS) entry which is preliminary data.</text>
</comment>
<gene>
    <name evidence="13" type="ORF">HGA03_04930</name>
</gene>
<keyword evidence="14" id="KW-1185">Reference proteome</keyword>
<evidence type="ECO:0000256" key="1">
    <source>
        <dbReference type="ARBA" id="ARBA00004651"/>
    </source>
</evidence>
<evidence type="ECO:0000256" key="6">
    <source>
        <dbReference type="ARBA" id="ARBA00023053"/>
    </source>
</evidence>
<name>A0A7X6KTH5_9CELL</name>
<dbReference type="EMBL" id="JAAXOX010000002">
    <property type="protein sequence ID" value="NKY22006.1"/>
    <property type="molecule type" value="Genomic_DNA"/>
</dbReference>
<feature type="transmembrane region" description="Helical" evidence="11">
    <location>
        <begin position="27"/>
        <end position="48"/>
    </location>
</feature>
<keyword evidence="3" id="KW-1003">Cell membrane</keyword>